<gene>
    <name evidence="5" type="ORF">N0V87_003146</name>
</gene>
<dbReference type="Gene3D" id="1.20.5.170">
    <property type="match status" value="1"/>
</dbReference>
<dbReference type="EMBL" id="JAPEUV010000022">
    <property type="protein sequence ID" value="KAJ4339448.1"/>
    <property type="molecule type" value="Genomic_DNA"/>
</dbReference>
<dbReference type="AlphaFoldDB" id="A0A9W8X2G9"/>
<accession>A0A9W8X2G9</accession>
<dbReference type="InterPro" id="IPR010760">
    <property type="entry name" value="DNA-repair_Swi5"/>
</dbReference>
<name>A0A9W8X2G9_9PLEO</name>
<comment type="similarity">
    <text evidence="1">Belongs to the SWI5/SAE3 family.</text>
</comment>
<protein>
    <recommendedName>
        <fullName evidence="7">Swi5-domain-containing protein</fullName>
    </recommendedName>
</protein>
<reference evidence="5" key="1">
    <citation type="submission" date="2022-10" db="EMBL/GenBank/DDBJ databases">
        <title>Tapping the CABI collections for fungal endophytes: first genome assemblies for Collariella, Neodidymelliopsis, Ascochyta clinopodiicola, Didymella pomorum, Didymosphaeria variabile, Neocosmospora piperis and Neocucurbitaria cava.</title>
        <authorList>
            <person name="Hill R."/>
        </authorList>
    </citation>
    <scope>NUCLEOTIDE SEQUENCE</scope>
    <source>
        <strain evidence="5">IMI 360193</strain>
    </source>
</reference>
<evidence type="ECO:0000256" key="3">
    <source>
        <dbReference type="ARBA" id="ARBA00023204"/>
    </source>
</evidence>
<dbReference type="GO" id="GO:0000709">
    <property type="term" value="P:meiotic joint molecule formation"/>
    <property type="evidence" value="ECO:0007669"/>
    <property type="project" value="TreeGrafter"/>
</dbReference>
<keyword evidence="2" id="KW-0227">DNA damage</keyword>
<dbReference type="Pfam" id="PF07061">
    <property type="entry name" value="Swi5"/>
    <property type="match status" value="1"/>
</dbReference>
<evidence type="ECO:0000256" key="1">
    <source>
        <dbReference type="ARBA" id="ARBA00008060"/>
    </source>
</evidence>
<dbReference type="GO" id="GO:0010772">
    <property type="term" value="P:meiotic DNA recombinase assembly involved in reciprocal meiotic recombination"/>
    <property type="evidence" value="ECO:0007669"/>
    <property type="project" value="TreeGrafter"/>
</dbReference>
<dbReference type="PANTHER" id="PTHR28529:SF2">
    <property type="entry name" value="DNA REPAIR PROTEIN SWI5 HOMOLOG"/>
    <property type="match status" value="1"/>
</dbReference>
<feature type="region of interest" description="Disordered" evidence="4">
    <location>
        <begin position="1"/>
        <end position="29"/>
    </location>
</feature>
<dbReference type="OrthoDB" id="255837at2759"/>
<evidence type="ECO:0008006" key="7">
    <source>
        <dbReference type="Google" id="ProtNLM"/>
    </source>
</evidence>
<dbReference type="Proteomes" id="UP001140562">
    <property type="component" value="Unassembled WGS sequence"/>
</dbReference>
<feature type="compositionally biased region" description="Low complexity" evidence="4">
    <location>
        <begin position="10"/>
        <end position="27"/>
    </location>
</feature>
<keyword evidence="3" id="KW-0234">DNA repair</keyword>
<evidence type="ECO:0000313" key="6">
    <source>
        <dbReference type="Proteomes" id="UP001140562"/>
    </source>
</evidence>
<organism evidence="5 6">
    <name type="scientific">Didymella glomerata</name>
    <dbReference type="NCBI Taxonomy" id="749621"/>
    <lineage>
        <taxon>Eukaryota</taxon>
        <taxon>Fungi</taxon>
        <taxon>Dikarya</taxon>
        <taxon>Ascomycota</taxon>
        <taxon>Pezizomycotina</taxon>
        <taxon>Dothideomycetes</taxon>
        <taxon>Pleosporomycetidae</taxon>
        <taxon>Pleosporales</taxon>
        <taxon>Pleosporineae</taxon>
        <taxon>Didymellaceae</taxon>
        <taxon>Didymella</taxon>
    </lineage>
</organism>
<evidence type="ECO:0000256" key="4">
    <source>
        <dbReference type="SAM" id="MobiDB-lite"/>
    </source>
</evidence>
<dbReference type="GO" id="GO:0034974">
    <property type="term" value="C:Swi5-Swi2 complex"/>
    <property type="evidence" value="ECO:0007669"/>
    <property type="project" value="TreeGrafter"/>
</dbReference>
<evidence type="ECO:0000313" key="5">
    <source>
        <dbReference type="EMBL" id="KAJ4339448.1"/>
    </source>
</evidence>
<dbReference type="PANTHER" id="PTHR28529">
    <property type="entry name" value="DNA REPAIR PROTEIN SWI5 HOMOLOG"/>
    <property type="match status" value="1"/>
</dbReference>
<dbReference type="GO" id="GO:0032798">
    <property type="term" value="C:Swi5-Sfr1 complex"/>
    <property type="evidence" value="ECO:0007669"/>
    <property type="project" value="TreeGrafter"/>
</dbReference>
<proteinExistence type="inferred from homology"/>
<comment type="caution">
    <text evidence="5">The sequence shown here is derived from an EMBL/GenBank/DDBJ whole genome shotgun (WGS) entry which is preliminary data.</text>
</comment>
<sequence>MSLFGVQTESQSAASQASKPSSPVPAAELSPQEITLAELRAQKAALLSSLRVQPSIQVLIEEYDDDDGEPTEGDIMAAANKIVKEHIKLLHEYNELKDVGQGLMGLIADQRGVRIIEIQDEFGIDAND</sequence>
<keyword evidence="6" id="KW-1185">Reference proteome</keyword>
<evidence type="ECO:0000256" key="2">
    <source>
        <dbReference type="ARBA" id="ARBA00022763"/>
    </source>
</evidence>